<dbReference type="PANTHER" id="PTHR44103">
    <property type="entry name" value="PROPROTEIN CONVERTASE P"/>
    <property type="match status" value="1"/>
</dbReference>
<dbReference type="EMBL" id="AMGM01000007">
    <property type="protein sequence ID" value="EKB50548.1"/>
    <property type="molecule type" value="Genomic_DNA"/>
</dbReference>
<name>K1LJP7_CECL9</name>
<accession>K1LJP7</accession>
<dbReference type="Pfam" id="PF13517">
    <property type="entry name" value="FG-GAP_3"/>
    <property type="match status" value="1"/>
</dbReference>
<dbReference type="RefSeq" id="WP_009183795.1">
    <property type="nucleotide sequence ID" value="NZ_AMGM01000007.1"/>
</dbReference>
<dbReference type="AlphaFoldDB" id="K1LJP7"/>
<dbReference type="InterPro" id="IPR028994">
    <property type="entry name" value="Integrin_alpha_N"/>
</dbReference>
<keyword evidence="5" id="KW-1185">Reference proteome</keyword>
<reference evidence="4 5" key="1">
    <citation type="journal article" date="2012" name="J. Bacteriol.">
        <title>Draft Genome Sequence of Cecembia lonarensis Strain LW9T, Isolated from Lonar Lake, a Haloalkaline Lake in India.</title>
        <authorList>
            <person name="Shivaji S."/>
            <person name="Ara S."/>
            <person name="Singh A."/>
            <person name="Pinnaka A.K."/>
        </authorList>
    </citation>
    <scope>NUCLEOTIDE SEQUENCE [LARGE SCALE GENOMIC DNA]</scope>
    <source>
        <strain evidence="4 5">LW9</strain>
    </source>
</reference>
<evidence type="ECO:0000313" key="4">
    <source>
        <dbReference type="EMBL" id="EKB50548.1"/>
    </source>
</evidence>
<dbReference type="InterPro" id="IPR013517">
    <property type="entry name" value="FG-GAP"/>
</dbReference>
<dbReference type="OrthoDB" id="9816120at2"/>
<comment type="caution">
    <text evidence="4">The sequence shown here is derived from an EMBL/GenBank/DDBJ whole genome shotgun (WGS) entry which is preliminary data.</text>
</comment>
<gene>
    <name evidence="4" type="ORF">B879_00750</name>
</gene>
<organism evidence="4 5">
    <name type="scientific">Cecembia lonarensis (strain CCUG 58316 / KCTC 22772 / LW9)</name>
    <dbReference type="NCBI Taxonomy" id="1225176"/>
    <lineage>
        <taxon>Bacteria</taxon>
        <taxon>Pseudomonadati</taxon>
        <taxon>Bacteroidota</taxon>
        <taxon>Cytophagia</taxon>
        <taxon>Cytophagales</taxon>
        <taxon>Cyclobacteriaceae</taxon>
        <taxon>Cecembia</taxon>
    </lineage>
</organism>
<proteinExistence type="predicted"/>
<dbReference type="InterPro" id="IPR026444">
    <property type="entry name" value="Secre_tail"/>
</dbReference>
<evidence type="ECO:0000313" key="5">
    <source>
        <dbReference type="Proteomes" id="UP000004478"/>
    </source>
</evidence>
<dbReference type="SUPFAM" id="SSF69318">
    <property type="entry name" value="Integrin alpha N-terminal domain"/>
    <property type="match status" value="1"/>
</dbReference>
<dbReference type="Pfam" id="PF18962">
    <property type="entry name" value="Por_Secre_tail"/>
    <property type="match status" value="1"/>
</dbReference>
<evidence type="ECO:0000256" key="1">
    <source>
        <dbReference type="ARBA" id="ARBA00022729"/>
    </source>
</evidence>
<feature type="signal peptide" evidence="2">
    <location>
        <begin position="1"/>
        <end position="18"/>
    </location>
</feature>
<dbReference type="PANTHER" id="PTHR44103:SF1">
    <property type="entry name" value="PROPROTEIN CONVERTASE P"/>
    <property type="match status" value="1"/>
</dbReference>
<dbReference type="NCBIfam" id="TIGR04183">
    <property type="entry name" value="Por_Secre_tail"/>
    <property type="match status" value="1"/>
</dbReference>
<sequence>MKYLLLLLFIFQSFSLQAQQVFSFDQSIPVEVNGVPLALPFAAGINAAQIQEMDTNGDGKEELLVWDINSRRILVFENTMDGFRYLPEMAYYFPTDVNGFLVLADFDGDGRKDLFTSSPFGIKAYRNVTPAGANFPQWEVAQNFLRLDNGSNVQANVLDIPLIMDIDGDGDLDIVTFNFVVGDYLELYRNTSMERKGVPDIDGFAFPQSRWGNFEFCTCGDFSFGLTCGGIPISEAPEADETSARIQHAGGHSVLYADFNGDGVFDLLLGQDECDVLYFLPNEGSNAAPLFRSFSTTLPEYGALPQFPIFHAAYLKDEQLLVSSNSSSVAGVFNADYGRNVFSLSKGIGVAEPFLQSDMLDLGENTRPFFKGFKEAGEMVLTANSNVDGRVVGLAYQFIKDEEGFRLVETDYLGLSSLNFTDLQYLEYQTTSGQTIYWVSGVDTVNFRLERRIFVGRQADLASMRELTVPVTGTRPLDHLEPFSFNSRDYLLLAKQSGELVLFSLDLEGEWRLTLESRDFLGFQDNPASRNLSVHVLQGQSPSLYAIDQRGVLIYIENFMEQNQRQTVQLFLHGVETSQSRFARNTWLSALSMPFGAGHDLILGNTAGGLEYLKGVQGSLPPSTEDFLVRVYPNPTSGDFRVLSSQNASLRLVNMLGQVILDDVTIEANRVEEIQGFGLAPGIYVLQLVSDSRQKLTRKLLVR</sequence>
<dbReference type="Proteomes" id="UP000004478">
    <property type="component" value="Unassembled WGS sequence"/>
</dbReference>
<evidence type="ECO:0000259" key="3">
    <source>
        <dbReference type="Pfam" id="PF18962"/>
    </source>
</evidence>
<feature type="domain" description="Secretion system C-terminal sorting" evidence="3">
    <location>
        <begin position="631"/>
        <end position="702"/>
    </location>
</feature>
<keyword evidence="1 2" id="KW-0732">Signal</keyword>
<feature type="chain" id="PRO_5003847697" description="Secretion system C-terminal sorting domain-containing protein" evidence="2">
    <location>
        <begin position="19"/>
        <end position="703"/>
    </location>
</feature>
<dbReference type="PATRIC" id="fig|1225176.3.peg.802"/>
<protein>
    <recommendedName>
        <fullName evidence="3">Secretion system C-terminal sorting domain-containing protein</fullName>
    </recommendedName>
</protein>
<evidence type="ECO:0000256" key="2">
    <source>
        <dbReference type="SAM" id="SignalP"/>
    </source>
</evidence>